<keyword evidence="3 9" id="KW-0812">Transmembrane</keyword>
<evidence type="ECO:0000259" key="11">
    <source>
        <dbReference type="PROSITE" id="PS50929"/>
    </source>
</evidence>
<keyword evidence="2" id="KW-0813">Transport</keyword>
<dbReference type="EMBL" id="CP055902">
    <property type="protein sequence ID" value="QKX62713.1"/>
    <property type="molecule type" value="Genomic_DNA"/>
</dbReference>
<dbReference type="InterPro" id="IPR003439">
    <property type="entry name" value="ABC_transporter-like_ATP-bd"/>
</dbReference>
<keyword evidence="4" id="KW-0677">Repeat</keyword>
<dbReference type="PROSITE" id="PS50929">
    <property type="entry name" value="ABC_TM1F"/>
    <property type="match status" value="2"/>
</dbReference>
<accession>A0A7H8RDU6</accession>
<dbReference type="PROSITE" id="PS00211">
    <property type="entry name" value="ABC_TRANSPORTER_1"/>
    <property type="match status" value="1"/>
</dbReference>
<dbReference type="InterPro" id="IPR003593">
    <property type="entry name" value="AAA+_ATPase"/>
</dbReference>
<dbReference type="Gene3D" id="1.20.1560.10">
    <property type="entry name" value="ABC transporter type 1, transmembrane domain"/>
    <property type="match status" value="2"/>
</dbReference>
<dbReference type="FunFam" id="3.40.50.300:FF:000838">
    <property type="entry name" value="ABC multidrug transporter (Eurofung)"/>
    <property type="match status" value="1"/>
</dbReference>
<keyword evidence="7 9" id="KW-1133">Transmembrane helix</keyword>
<dbReference type="GeneID" id="55997357"/>
<feature type="transmembrane region" description="Helical" evidence="9">
    <location>
        <begin position="1022"/>
        <end position="1042"/>
    </location>
</feature>
<proteinExistence type="predicted"/>
<evidence type="ECO:0000256" key="5">
    <source>
        <dbReference type="ARBA" id="ARBA00022741"/>
    </source>
</evidence>
<evidence type="ECO:0000256" key="7">
    <source>
        <dbReference type="ARBA" id="ARBA00022989"/>
    </source>
</evidence>
<evidence type="ECO:0000256" key="8">
    <source>
        <dbReference type="ARBA" id="ARBA00023136"/>
    </source>
</evidence>
<feature type="domain" description="ABC transporter" evidence="10">
    <location>
        <begin position="588"/>
        <end position="824"/>
    </location>
</feature>
<evidence type="ECO:0000259" key="10">
    <source>
        <dbReference type="PROSITE" id="PS50893"/>
    </source>
</evidence>
<dbReference type="PANTHER" id="PTHR24223">
    <property type="entry name" value="ATP-BINDING CASSETTE SUB-FAMILY C"/>
    <property type="match status" value="1"/>
</dbReference>
<evidence type="ECO:0008006" key="14">
    <source>
        <dbReference type="Google" id="ProtNLM"/>
    </source>
</evidence>
<keyword evidence="5" id="KW-0547">Nucleotide-binding</keyword>
<feature type="transmembrane region" description="Helical" evidence="9">
    <location>
        <begin position="920"/>
        <end position="940"/>
    </location>
</feature>
<dbReference type="GO" id="GO:0016887">
    <property type="term" value="F:ATP hydrolysis activity"/>
    <property type="evidence" value="ECO:0007669"/>
    <property type="project" value="InterPro"/>
</dbReference>
<protein>
    <recommendedName>
        <fullName evidence="14">ABC transporter</fullName>
    </recommendedName>
</protein>
<evidence type="ECO:0000256" key="1">
    <source>
        <dbReference type="ARBA" id="ARBA00004141"/>
    </source>
</evidence>
<evidence type="ECO:0000256" key="9">
    <source>
        <dbReference type="SAM" id="Phobius"/>
    </source>
</evidence>
<dbReference type="SUPFAM" id="SSF52540">
    <property type="entry name" value="P-loop containing nucleoside triphosphate hydrolases"/>
    <property type="match status" value="2"/>
</dbReference>
<dbReference type="OrthoDB" id="6500128at2759"/>
<feature type="transmembrane region" description="Helical" evidence="9">
    <location>
        <begin position="383"/>
        <end position="409"/>
    </location>
</feature>
<dbReference type="CDD" id="cd18604">
    <property type="entry name" value="ABC_6TM_VMR1_D2_like"/>
    <property type="match status" value="1"/>
</dbReference>
<feature type="transmembrane region" description="Helical" evidence="9">
    <location>
        <begin position="1108"/>
        <end position="1129"/>
    </location>
</feature>
<sequence length="1437" mass="158210">MAQCSIWGNGHVSSCVSETLPPSTCLASGLIILGIYKLYPRKVNIQRSPRYITVLSPLVTKLEVLGLFAENVLSLVRGYQSDAILSTASPSAYLLLLVLLRLSSRFGSLPTLQSHSAALYTLQCIFCAVTAHTQVVTSAEGPLVLTTLIQSAVFAVLSLFHLTSTRRPMDDNDAADDLRKDITASFLSRMSFSWLDELVWKAFRATLEVPDLYPLSAEQKSDAIAREFSLMPTASLLRRLWHFIKYDILAQGCWAAVNSVAVYIAPALIRVFLTHLKAADEAAWLCVGGFLAGGVLVGTADCQCEWTGRQTTAKVRAVLVNEIYTKVLQKRIAGSAGEEDAVASDGGIFNLMSIDAENVSAVSGDLHFVWVTFPVQTGIGTWLLYRLLGISGVLGVLAMVLLLPLNFLVARRMMAVQAQVLTASDKRIHATNDVLNNLRTIKYSAWVRPFMERVLSKRAAEITELRARCIWWSVNMTTFHALPFIVTMITLFLYTVVWGGSLGTSTAFPALAIFGIIRIPLDRMASSVSFIMRAYVSLARIESFLLERETGKYQQLGASDSDSGRVGFENATLSWPNNAVTSTSADDTFREDIPLTAIHASPFRLENLNISFQTNALNIVCGPSGAGKSSLLLSLLGEMDLLHGHVFLPHDENPSTFSSLSDTTAYCPQDPWIMNRSIRANILMDQPFDGRRYERVLHATELQPDLAALGHGDLALAGEGGRRLSGGQKQRIALARALYSPSKCVLLDDCLSAVDAHTANHVFFHGIKGPLMRGRTCILATHAVQLVTPHCEHLVVLDEGRVVGQGTPEEVMSKGLVAGEHADTDSARAHIESATPEYNVESTDKPDDVDSQITHTETKAEGKVTWAVFRTYLTTMGKQSYWILVLLMFGAQQIAALGTNLWVKQWAFEYDQESAPKPDALYYVAVYAAIFLSYVLITFVRDLVTLYGSLRASTTIYSNLLSAILNATPLFFDRTPLGQITNRLTKDVEIMDQSLPGFAISGLQLVASMGMVIVLISTVVPAFLVAAMFICVAYYLVTVVYINGARDLKRIESVQRSPLYQHFSESLAGCVSLRAYAHATASFTLQNRELVDAINQSFLLQWATQAWLTFRIDVLSSLVSFFTGVFVLLNSSRIEPGSAGLVLTFAASFTENVMWFVQVYSIVQRNLNSVERILEYVGVEQEEEKKDRRIYDLPSPWPTEGRVSFHSFSARYAHDLDLVLDEVNFEVPPGQRVAVVGRTGAGKSSLALALIRALRAETGRIEIDGVDIRSVGLEQLRQAITLVPQDPQLFEGTIRDNLDPLRVHSDAELGSLLRDVRLGQATDSYLDQAATTLSRGQRQLLCIVRGLLRKTRIVVLDEATASVDHDTDAAIQETLRISMAQGTTVLTIAHRLHTIADYDRIVVLDGGRVVEEGPVVELLERRAVFWRLSEEAGYRPG</sequence>
<dbReference type="Proteomes" id="UP000509510">
    <property type="component" value="Chromosome V"/>
</dbReference>
<dbReference type="GO" id="GO:0000329">
    <property type="term" value="C:fungal-type vacuole membrane"/>
    <property type="evidence" value="ECO:0007669"/>
    <property type="project" value="TreeGrafter"/>
</dbReference>
<dbReference type="Gene3D" id="3.40.50.300">
    <property type="entry name" value="P-loop containing nucleotide triphosphate hydrolases"/>
    <property type="match status" value="2"/>
</dbReference>
<dbReference type="CDD" id="cd03250">
    <property type="entry name" value="ABCC_MRP_domain1"/>
    <property type="match status" value="1"/>
</dbReference>
<feature type="transmembrane region" description="Helical" evidence="9">
    <location>
        <begin position="502"/>
        <end position="521"/>
    </location>
</feature>
<dbReference type="PANTHER" id="PTHR24223:SF353">
    <property type="entry name" value="ABC TRANSPORTER ATP-BINDING PROTEIN_PERMEASE VMR1-RELATED"/>
    <property type="match status" value="1"/>
</dbReference>
<feature type="transmembrane region" description="Helical" evidence="9">
    <location>
        <begin position="476"/>
        <end position="496"/>
    </location>
</feature>
<dbReference type="PROSITE" id="PS50893">
    <property type="entry name" value="ABC_TRANSPORTER_2"/>
    <property type="match status" value="2"/>
</dbReference>
<feature type="domain" description="ABC transmembrane type-1" evidence="11">
    <location>
        <begin position="883"/>
        <end position="1165"/>
    </location>
</feature>
<feature type="domain" description="ABC transmembrane type-1" evidence="11">
    <location>
        <begin position="255"/>
        <end position="533"/>
    </location>
</feature>
<dbReference type="Pfam" id="PF00005">
    <property type="entry name" value="ABC_tran"/>
    <property type="match status" value="2"/>
</dbReference>
<dbReference type="InterPro" id="IPR027417">
    <property type="entry name" value="P-loop_NTPase"/>
</dbReference>
<dbReference type="GO" id="GO:0005524">
    <property type="term" value="F:ATP binding"/>
    <property type="evidence" value="ECO:0007669"/>
    <property type="project" value="UniProtKB-KW"/>
</dbReference>
<gene>
    <name evidence="12" type="ORF">TRUGW13939_09874</name>
</gene>
<feature type="transmembrane region" description="Helical" evidence="9">
    <location>
        <begin position="880"/>
        <end position="900"/>
    </location>
</feature>
<keyword evidence="13" id="KW-1185">Reference proteome</keyword>
<dbReference type="InterPro" id="IPR050173">
    <property type="entry name" value="ABC_transporter_C-like"/>
</dbReference>
<dbReference type="KEGG" id="trg:TRUGW13939_09874"/>
<evidence type="ECO:0000313" key="12">
    <source>
        <dbReference type="EMBL" id="QKX62713.1"/>
    </source>
</evidence>
<feature type="domain" description="ABC transporter" evidence="10">
    <location>
        <begin position="1203"/>
        <end position="1431"/>
    </location>
</feature>
<dbReference type="RefSeq" id="XP_035348887.1">
    <property type="nucleotide sequence ID" value="XM_035492994.1"/>
</dbReference>
<dbReference type="InterPro" id="IPR017871">
    <property type="entry name" value="ABC_transporter-like_CS"/>
</dbReference>
<evidence type="ECO:0000256" key="3">
    <source>
        <dbReference type="ARBA" id="ARBA00022692"/>
    </source>
</evidence>
<dbReference type="FunFam" id="1.20.1560.10:FF:000010">
    <property type="entry name" value="Multidrug resistance-associated ABC transporter"/>
    <property type="match status" value="1"/>
</dbReference>
<reference evidence="13" key="1">
    <citation type="submission" date="2020-06" db="EMBL/GenBank/DDBJ databases">
        <title>A chromosome-scale genome assembly of Talaromyces rugulosus W13939.</title>
        <authorList>
            <person name="Wang B."/>
            <person name="Guo L."/>
            <person name="Ye K."/>
            <person name="Wang L."/>
        </authorList>
    </citation>
    <scope>NUCLEOTIDE SEQUENCE [LARGE SCALE GENOMIC DNA]</scope>
    <source>
        <strain evidence="13">W13939</strain>
    </source>
</reference>
<dbReference type="GO" id="GO:0140359">
    <property type="term" value="F:ABC-type transporter activity"/>
    <property type="evidence" value="ECO:0007669"/>
    <property type="project" value="InterPro"/>
</dbReference>
<keyword evidence="8 9" id="KW-0472">Membrane</keyword>
<dbReference type="SMART" id="SM00382">
    <property type="entry name" value="AAA"/>
    <property type="match status" value="2"/>
</dbReference>
<dbReference type="InterPro" id="IPR036640">
    <property type="entry name" value="ABC1_TM_sf"/>
</dbReference>
<dbReference type="CDD" id="cd03244">
    <property type="entry name" value="ABCC_MRP_domain2"/>
    <property type="match status" value="1"/>
</dbReference>
<organism evidence="12 13">
    <name type="scientific">Talaromyces rugulosus</name>
    <name type="common">Penicillium rugulosum</name>
    <dbReference type="NCBI Taxonomy" id="121627"/>
    <lineage>
        <taxon>Eukaryota</taxon>
        <taxon>Fungi</taxon>
        <taxon>Dikarya</taxon>
        <taxon>Ascomycota</taxon>
        <taxon>Pezizomycotina</taxon>
        <taxon>Eurotiomycetes</taxon>
        <taxon>Eurotiomycetidae</taxon>
        <taxon>Eurotiales</taxon>
        <taxon>Trichocomaceae</taxon>
        <taxon>Talaromyces</taxon>
        <taxon>Talaromyces sect. Islandici</taxon>
    </lineage>
</organism>
<dbReference type="CDD" id="cd18596">
    <property type="entry name" value="ABC_6TM_VMR1_D1_like"/>
    <property type="match status" value="1"/>
</dbReference>
<dbReference type="SUPFAM" id="SSF90123">
    <property type="entry name" value="ABC transporter transmembrane region"/>
    <property type="match status" value="2"/>
</dbReference>
<evidence type="ECO:0000256" key="4">
    <source>
        <dbReference type="ARBA" id="ARBA00022737"/>
    </source>
</evidence>
<evidence type="ECO:0000313" key="13">
    <source>
        <dbReference type="Proteomes" id="UP000509510"/>
    </source>
</evidence>
<dbReference type="Pfam" id="PF00664">
    <property type="entry name" value="ABC_membrane"/>
    <property type="match status" value="2"/>
</dbReference>
<evidence type="ECO:0000256" key="6">
    <source>
        <dbReference type="ARBA" id="ARBA00022840"/>
    </source>
</evidence>
<evidence type="ECO:0000256" key="2">
    <source>
        <dbReference type="ARBA" id="ARBA00022448"/>
    </source>
</evidence>
<name>A0A7H8RDU6_TALRU</name>
<comment type="subcellular location">
    <subcellularLocation>
        <location evidence="1">Membrane</location>
        <topology evidence="1">Multi-pass membrane protein</topology>
    </subcellularLocation>
</comment>
<feature type="transmembrane region" description="Helical" evidence="9">
    <location>
        <begin position="995"/>
        <end position="1016"/>
    </location>
</feature>
<keyword evidence="6" id="KW-0067">ATP-binding</keyword>
<dbReference type="InterPro" id="IPR011527">
    <property type="entry name" value="ABC1_TM_dom"/>
</dbReference>